<comment type="similarity">
    <text evidence="4">Belongs to the methyl-accepting chemotaxis (MCP) protein family.</text>
</comment>
<feature type="domain" description="T-SNARE coiled-coil homology" evidence="8">
    <location>
        <begin position="551"/>
        <end position="613"/>
    </location>
</feature>
<dbReference type="GO" id="GO:0005886">
    <property type="term" value="C:plasma membrane"/>
    <property type="evidence" value="ECO:0007669"/>
    <property type="project" value="UniProtKB-SubCell"/>
</dbReference>
<dbReference type="OrthoDB" id="3289104at2"/>
<dbReference type="InterPro" id="IPR000727">
    <property type="entry name" value="T_SNARE_dom"/>
</dbReference>
<proteinExistence type="inferred from homology"/>
<dbReference type="SMART" id="SM00283">
    <property type="entry name" value="MA"/>
    <property type="match status" value="1"/>
</dbReference>
<dbReference type="SMART" id="SM01358">
    <property type="entry name" value="HBM"/>
    <property type="match status" value="1"/>
</dbReference>
<dbReference type="SUPFAM" id="SSF58104">
    <property type="entry name" value="Methyl-accepting chemotaxis protein (MCP) signaling domain"/>
    <property type="match status" value="1"/>
</dbReference>
<dbReference type="KEGG" id="rpc:RPC_3804"/>
<evidence type="ECO:0000259" key="8">
    <source>
        <dbReference type="PROSITE" id="PS50192"/>
    </source>
</evidence>
<feature type="domain" description="Methyl-accepting transducer" evidence="7">
    <location>
        <begin position="392"/>
        <end position="635"/>
    </location>
</feature>
<feature type="transmembrane region" description="Helical" evidence="6">
    <location>
        <begin position="283"/>
        <end position="303"/>
    </location>
</feature>
<dbReference type="HOGENOM" id="CLU_000445_107_27_5"/>
<dbReference type="Gene3D" id="1.10.287.950">
    <property type="entry name" value="Methyl-accepting chemotaxis protein"/>
    <property type="match status" value="1"/>
</dbReference>
<reference evidence="10" key="1">
    <citation type="submission" date="2006-03" db="EMBL/GenBank/DDBJ databases">
        <title>Complete sequence of Rhodopseudomonas palustris BisB18.</title>
        <authorList>
            <consortium name="US DOE Joint Genome Institute"/>
            <person name="Copeland A."/>
            <person name="Lucas S."/>
            <person name="Lapidus A."/>
            <person name="Barry K."/>
            <person name="Detter J.C."/>
            <person name="Glavina del Rio T."/>
            <person name="Hammon N."/>
            <person name="Israni S."/>
            <person name="Dalin E."/>
            <person name="Tice H."/>
            <person name="Pitluck S."/>
            <person name="Chain P."/>
            <person name="Malfatti S."/>
            <person name="Shin M."/>
            <person name="Vergez L."/>
            <person name="Schmutz J."/>
            <person name="Larimer F."/>
            <person name="Land M."/>
            <person name="Hauser L."/>
            <person name="Pelletier D.A."/>
            <person name="Kyrpides N."/>
            <person name="Anderson I."/>
            <person name="Oda Y."/>
            <person name="Harwood C.S."/>
            <person name="Richardson P."/>
        </authorList>
    </citation>
    <scope>NUCLEOTIDE SEQUENCE [LARGE SCALE GENOMIC DNA]</scope>
    <source>
        <strain evidence="10">BisB18</strain>
    </source>
</reference>
<comment type="subcellular location">
    <subcellularLocation>
        <location evidence="1">Cell inner membrane</location>
        <topology evidence="1">Multi-pass membrane protein</topology>
    </subcellularLocation>
</comment>
<evidence type="ECO:0000256" key="1">
    <source>
        <dbReference type="ARBA" id="ARBA00004429"/>
    </source>
</evidence>
<dbReference type="InterPro" id="IPR004090">
    <property type="entry name" value="Chemotax_Me-accpt_rcpt"/>
</dbReference>
<dbReference type="Pfam" id="PF00015">
    <property type="entry name" value="MCPsignal"/>
    <property type="match status" value="1"/>
</dbReference>
<feature type="domain" description="HAMP" evidence="9">
    <location>
        <begin position="304"/>
        <end position="357"/>
    </location>
</feature>
<dbReference type="PROSITE" id="PS50885">
    <property type="entry name" value="HAMP"/>
    <property type="match status" value="1"/>
</dbReference>
<dbReference type="SMART" id="SM00304">
    <property type="entry name" value="HAMP"/>
    <property type="match status" value="1"/>
</dbReference>
<evidence type="ECO:0000256" key="2">
    <source>
        <dbReference type="ARBA" id="ARBA00022519"/>
    </source>
</evidence>
<dbReference type="PANTHER" id="PTHR32089:SF112">
    <property type="entry name" value="LYSOZYME-LIKE PROTEIN-RELATED"/>
    <property type="match status" value="1"/>
</dbReference>
<name>Q20ZU8_RHOPB</name>
<dbReference type="PRINTS" id="PR00260">
    <property type="entry name" value="CHEMTRNSDUCR"/>
</dbReference>
<dbReference type="AlphaFoldDB" id="Q20ZU8"/>
<evidence type="ECO:0000259" key="9">
    <source>
        <dbReference type="PROSITE" id="PS50885"/>
    </source>
</evidence>
<keyword evidence="6" id="KW-0472">Membrane</keyword>
<keyword evidence="3 5" id="KW-0807">Transducer</keyword>
<feature type="transmembrane region" description="Helical" evidence="6">
    <location>
        <begin position="12"/>
        <end position="30"/>
    </location>
</feature>
<evidence type="ECO:0000256" key="4">
    <source>
        <dbReference type="ARBA" id="ARBA00029447"/>
    </source>
</evidence>
<dbReference type="InterPro" id="IPR032255">
    <property type="entry name" value="HBM"/>
</dbReference>
<evidence type="ECO:0000256" key="6">
    <source>
        <dbReference type="SAM" id="Phobius"/>
    </source>
</evidence>
<dbReference type="PANTHER" id="PTHR32089">
    <property type="entry name" value="METHYL-ACCEPTING CHEMOTAXIS PROTEIN MCPB"/>
    <property type="match status" value="1"/>
</dbReference>
<sequence>MFSLRLTYKINAIAALGIAGLLLLGALYLFGDAKQDVFRKADDSARSLDVLQNKVLVTILRMRRAEKDFLLRKDEKYLQEHLQMSKEVSVDLDDMRRQATALGRSDLVQKLDTIQTGTTDYSAHFAALTVARIKLGLKEDKGLEGSLRGSVHAIETALKAFDKPALAVTMLMMRRHEKDFMLRGEAKSGDDMKKRAAEFSAQLAQSDIPADAQADLTRKLEAYQRDFFAWIEAAQLVAKEQSAISARFAAIEPVILAVEQSVKQSSESAQAAELKARDETKGLMQAGIAAIVVAVGLMGFLIGRSVSRPLSAMTRAMLELANGNFAIVLPGLGRKDEIGEIAQAVETFKVKAEQKARDEAEAKARQDRLVAELRKKDMYKLADDFEAAVGEIVHTVSSASTELEASATTLTATAVRSRELATLVAAASEEASTNVQSVASATEEMSSSVNEISRQVQNSSRIASEAVDQARSTNDRVGELSQAAARIGDVVELINTIAGQTNLLALNATIEAARAGDAGRGFAVVASEVKALAEQTAKATGEISQQINGIQNATHGSVAAIREIGVTIGQMSEISATIASAVEEQGAATQEISRNVQQAAEGTMQVSSNISDVQRGASETGAASAQVLSAAQSLSRDSSRLKDEVSKFLNTVRAA</sequence>
<dbReference type="EMBL" id="CP000301">
    <property type="protein sequence ID" value="ABD89338.1"/>
    <property type="molecule type" value="Genomic_DNA"/>
</dbReference>
<dbReference type="eggNOG" id="COG0840">
    <property type="taxonomic scope" value="Bacteria"/>
</dbReference>
<gene>
    <name evidence="10" type="ordered locus">RPC_3804</name>
</gene>
<dbReference type="STRING" id="316056.RPC_3804"/>
<accession>Q20ZU8</accession>
<evidence type="ECO:0000259" key="7">
    <source>
        <dbReference type="PROSITE" id="PS50111"/>
    </source>
</evidence>
<keyword evidence="6" id="KW-0812">Transmembrane</keyword>
<dbReference type="PROSITE" id="PS50111">
    <property type="entry name" value="CHEMOTAXIS_TRANSDUC_2"/>
    <property type="match status" value="1"/>
</dbReference>
<protein>
    <submittedName>
        <fullName evidence="10">Methyl-accepting chemotaxis sensory transducer</fullName>
    </submittedName>
</protein>
<keyword evidence="6" id="KW-1133">Transmembrane helix</keyword>
<dbReference type="Gene3D" id="6.10.340.10">
    <property type="match status" value="1"/>
</dbReference>
<dbReference type="InterPro" id="IPR003660">
    <property type="entry name" value="HAMP_dom"/>
</dbReference>
<organism evidence="10">
    <name type="scientific">Rhodopseudomonas palustris (strain BisB18)</name>
    <dbReference type="NCBI Taxonomy" id="316056"/>
    <lineage>
        <taxon>Bacteria</taxon>
        <taxon>Pseudomonadati</taxon>
        <taxon>Pseudomonadota</taxon>
        <taxon>Alphaproteobacteria</taxon>
        <taxon>Hyphomicrobiales</taxon>
        <taxon>Nitrobacteraceae</taxon>
        <taxon>Rhodopseudomonas</taxon>
    </lineage>
</organism>
<dbReference type="PROSITE" id="PS50192">
    <property type="entry name" value="T_SNARE"/>
    <property type="match status" value="1"/>
</dbReference>
<dbReference type="GO" id="GO:0006935">
    <property type="term" value="P:chemotaxis"/>
    <property type="evidence" value="ECO:0007669"/>
    <property type="project" value="InterPro"/>
</dbReference>
<dbReference type="GO" id="GO:0007165">
    <property type="term" value="P:signal transduction"/>
    <property type="evidence" value="ECO:0007669"/>
    <property type="project" value="UniProtKB-KW"/>
</dbReference>
<dbReference type="GO" id="GO:0004888">
    <property type="term" value="F:transmembrane signaling receptor activity"/>
    <property type="evidence" value="ECO:0007669"/>
    <property type="project" value="InterPro"/>
</dbReference>
<dbReference type="InterPro" id="IPR004089">
    <property type="entry name" value="MCPsignal_dom"/>
</dbReference>
<keyword evidence="2" id="KW-0997">Cell inner membrane</keyword>
<dbReference type="RefSeq" id="WP_011474220.1">
    <property type="nucleotide sequence ID" value="NC_007925.1"/>
</dbReference>
<evidence type="ECO:0000256" key="3">
    <source>
        <dbReference type="ARBA" id="ARBA00023224"/>
    </source>
</evidence>
<evidence type="ECO:0000313" key="10">
    <source>
        <dbReference type="EMBL" id="ABD89338.1"/>
    </source>
</evidence>
<dbReference type="Pfam" id="PF00672">
    <property type="entry name" value="HAMP"/>
    <property type="match status" value="1"/>
</dbReference>
<keyword evidence="2" id="KW-1003">Cell membrane</keyword>
<dbReference type="CDD" id="cd06225">
    <property type="entry name" value="HAMP"/>
    <property type="match status" value="1"/>
</dbReference>
<evidence type="ECO:0000256" key="5">
    <source>
        <dbReference type="PROSITE-ProRule" id="PRU00284"/>
    </source>
</evidence>